<evidence type="ECO:0008006" key="3">
    <source>
        <dbReference type="Google" id="ProtNLM"/>
    </source>
</evidence>
<accession>A0A1N7AAX5</accession>
<name>A0A1N7AAX5_9BACT</name>
<protein>
    <recommendedName>
        <fullName evidence="3">DUF937 domain-containing protein</fullName>
    </recommendedName>
</protein>
<dbReference type="OrthoDB" id="795413at2"/>
<organism evidence="1 2">
    <name type="scientific">Pontibacter lucknowensis</name>
    <dbReference type="NCBI Taxonomy" id="1077936"/>
    <lineage>
        <taxon>Bacteria</taxon>
        <taxon>Pseudomonadati</taxon>
        <taxon>Bacteroidota</taxon>
        <taxon>Cytophagia</taxon>
        <taxon>Cytophagales</taxon>
        <taxon>Hymenobacteraceae</taxon>
        <taxon>Pontibacter</taxon>
    </lineage>
</organism>
<proteinExistence type="predicted"/>
<keyword evidence="2" id="KW-1185">Reference proteome</keyword>
<sequence length="143" mass="14884">MLGNIINSVKGQLTGELQDKFNIDSGQANQSVDLAKDHVTEGLKKEASGGDAGGIMNMLKGQKAPQDSQAMNSTIQNYIGDLTSKVGIPESVAKQVGPFVVSFLMNKIGGNVNSQSDLMGMLGGGLTDKLPKGMGDKLGGLFK</sequence>
<dbReference type="RefSeq" id="WP_007655260.1">
    <property type="nucleotide sequence ID" value="NZ_FTNM01000005.1"/>
</dbReference>
<evidence type="ECO:0000313" key="1">
    <source>
        <dbReference type="EMBL" id="SIR36198.1"/>
    </source>
</evidence>
<evidence type="ECO:0000313" key="2">
    <source>
        <dbReference type="Proteomes" id="UP000185924"/>
    </source>
</evidence>
<gene>
    <name evidence="1" type="ORF">SAMN05421545_3349</name>
</gene>
<dbReference type="EMBL" id="FTNM01000005">
    <property type="protein sequence ID" value="SIR36198.1"/>
    <property type="molecule type" value="Genomic_DNA"/>
</dbReference>
<dbReference type="AlphaFoldDB" id="A0A1N7AAX5"/>
<reference evidence="2" key="1">
    <citation type="submission" date="2017-01" db="EMBL/GenBank/DDBJ databases">
        <authorList>
            <person name="Varghese N."/>
            <person name="Submissions S."/>
        </authorList>
    </citation>
    <scope>NUCLEOTIDE SEQUENCE [LARGE SCALE GENOMIC DNA]</scope>
    <source>
        <strain evidence="2">DM9</strain>
    </source>
</reference>
<dbReference type="Proteomes" id="UP000185924">
    <property type="component" value="Unassembled WGS sequence"/>
</dbReference>